<feature type="compositionally biased region" description="Acidic residues" evidence="1">
    <location>
        <begin position="1"/>
        <end position="12"/>
    </location>
</feature>
<name>A0ABW5I4Q4_9PSEU</name>
<gene>
    <name evidence="2" type="ORF">ACFSUT_27860</name>
</gene>
<organism evidence="2 3">
    <name type="scientific">Amycolatopsis albidoflavus</name>
    <dbReference type="NCBI Taxonomy" id="102226"/>
    <lineage>
        <taxon>Bacteria</taxon>
        <taxon>Bacillati</taxon>
        <taxon>Actinomycetota</taxon>
        <taxon>Actinomycetes</taxon>
        <taxon>Pseudonocardiales</taxon>
        <taxon>Pseudonocardiaceae</taxon>
        <taxon>Amycolatopsis</taxon>
    </lineage>
</organism>
<accession>A0ABW5I4Q4</accession>
<dbReference type="RefSeq" id="WP_344283281.1">
    <property type="nucleotide sequence ID" value="NZ_BAAAHV010000022.1"/>
</dbReference>
<protein>
    <submittedName>
        <fullName evidence="2">Uncharacterized protein</fullName>
    </submittedName>
</protein>
<comment type="caution">
    <text evidence="2">The sequence shown here is derived from an EMBL/GenBank/DDBJ whole genome shotgun (WGS) entry which is preliminary data.</text>
</comment>
<dbReference type="EMBL" id="JBHUKQ010000014">
    <property type="protein sequence ID" value="MFD2484123.1"/>
    <property type="molecule type" value="Genomic_DNA"/>
</dbReference>
<evidence type="ECO:0000313" key="2">
    <source>
        <dbReference type="EMBL" id="MFD2484123.1"/>
    </source>
</evidence>
<reference evidence="3" key="1">
    <citation type="journal article" date="2019" name="Int. J. Syst. Evol. Microbiol.">
        <title>The Global Catalogue of Microorganisms (GCM) 10K type strain sequencing project: providing services to taxonomists for standard genome sequencing and annotation.</title>
        <authorList>
            <consortium name="The Broad Institute Genomics Platform"/>
            <consortium name="The Broad Institute Genome Sequencing Center for Infectious Disease"/>
            <person name="Wu L."/>
            <person name="Ma J."/>
        </authorList>
    </citation>
    <scope>NUCLEOTIDE SEQUENCE [LARGE SCALE GENOMIC DNA]</scope>
    <source>
        <strain evidence="3">CGMCC 4.7638</strain>
    </source>
</reference>
<dbReference type="Proteomes" id="UP001597542">
    <property type="component" value="Unassembled WGS sequence"/>
</dbReference>
<proteinExistence type="predicted"/>
<sequence>MNQDLDTDDDAAPETKEKPVLVEPGPDASPDEWVRYVNQRYPRHGVTAPGSHMGRL</sequence>
<feature type="region of interest" description="Disordered" evidence="1">
    <location>
        <begin position="1"/>
        <end position="31"/>
    </location>
</feature>
<keyword evidence="3" id="KW-1185">Reference proteome</keyword>
<evidence type="ECO:0000313" key="3">
    <source>
        <dbReference type="Proteomes" id="UP001597542"/>
    </source>
</evidence>
<evidence type="ECO:0000256" key="1">
    <source>
        <dbReference type="SAM" id="MobiDB-lite"/>
    </source>
</evidence>